<dbReference type="SMART" id="SM00131">
    <property type="entry name" value="KU"/>
    <property type="match status" value="2"/>
</dbReference>
<dbReference type="CDD" id="cd22638">
    <property type="entry name" value="Kunitz_amblin-like"/>
    <property type="match status" value="1"/>
</dbReference>
<dbReference type="InterPro" id="IPR050098">
    <property type="entry name" value="TFPI/VKTCI-like"/>
</dbReference>
<evidence type="ECO:0000256" key="7">
    <source>
        <dbReference type="SAM" id="MobiDB-lite"/>
    </source>
</evidence>
<evidence type="ECO:0000256" key="4">
    <source>
        <dbReference type="ARBA" id="ARBA00022737"/>
    </source>
</evidence>
<protein>
    <submittedName>
        <fullName evidence="10">Putative bilaris</fullName>
    </submittedName>
</protein>
<evidence type="ECO:0000256" key="2">
    <source>
        <dbReference type="ARBA" id="ARBA00022525"/>
    </source>
</evidence>
<dbReference type="SUPFAM" id="SSF57362">
    <property type="entry name" value="BPTI-like"/>
    <property type="match status" value="2"/>
</dbReference>
<dbReference type="GO" id="GO:0004867">
    <property type="term" value="F:serine-type endopeptidase inhibitor activity"/>
    <property type="evidence" value="ECO:0007669"/>
    <property type="project" value="UniProtKB-KW"/>
</dbReference>
<evidence type="ECO:0000256" key="1">
    <source>
        <dbReference type="ARBA" id="ARBA00004613"/>
    </source>
</evidence>
<keyword evidence="6" id="KW-1015">Disulfide bond</keyword>
<dbReference type="InterPro" id="IPR020901">
    <property type="entry name" value="Prtase_inh_Kunz-CS"/>
</dbReference>
<dbReference type="PROSITE" id="PS50279">
    <property type="entry name" value="BPTI_KUNITZ_2"/>
    <property type="match status" value="2"/>
</dbReference>
<dbReference type="Gene3D" id="4.10.410.10">
    <property type="entry name" value="Pancreatic trypsin inhibitor Kunitz domain"/>
    <property type="match status" value="2"/>
</dbReference>
<dbReference type="Pfam" id="PF00014">
    <property type="entry name" value="Kunitz_BPTI"/>
    <property type="match status" value="2"/>
</dbReference>
<name>L7LPQ8_RHIPC</name>
<dbReference type="AlphaFoldDB" id="L7LPQ8"/>
<evidence type="ECO:0000256" key="3">
    <source>
        <dbReference type="ARBA" id="ARBA00022690"/>
    </source>
</evidence>
<reference evidence="10" key="1">
    <citation type="submission" date="2012-11" db="EMBL/GenBank/DDBJ databases">
        <authorList>
            <person name="Lucero-Rivera Y.E."/>
            <person name="Tovar-Ramirez D."/>
        </authorList>
    </citation>
    <scope>NUCLEOTIDE SEQUENCE</scope>
    <source>
        <tissue evidence="10">Salivary gland</tissue>
    </source>
</reference>
<evidence type="ECO:0000256" key="8">
    <source>
        <dbReference type="SAM" id="SignalP"/>
    </source>
</evidence>
<keyword evidence="3" id="KW-0646">Protease inhibitor</keyword>
<feature type="domain" description="BPTI/Kunitz inhibitor" evidence="9">
    <location>
        <begin position="147"/>
        <end position="197"/>
    </location>
</feature>
<keyword evidence="5" id="KW-0722">Serine protease inhibitor</keyword>
<evidence type="ECO:0000313" key="10">
    <source>
        <dbReference type="EMBL" id="JAA53881.1"/>
    </source>
</evidence>
<dbReference type="EMBL" id="GACK01011153">
    <property type="protein sequence ID" value="JAA53881.1"/>
    <property type="molecule type" value="mRNA"/>
</dbReference>
<keyword evidence="2" id="KW-0964">Secreted</keyword>
<dbReference type="PROSITE" id="PS00280">
    <property type="entry name" value="BPTI_KUNITZ_1"/>
    <property type="match status" value="1"/>
</dbReference>
<organism evidence="10">
    <name type="scientific">Rhipicephalus pulchellus</name>
    <name type="common">Yellow backed tick</name>
    <name type="synonym">Dermacentor pulchellus</name>
    <dbReference type="NCBI Taxonomy" id="72859"/>
    <lineage>
        <taxon>Eukaryota</taxon>
        <taxon>Metazoa</taxon>
        <taxon>Ecdysozoa</taxon>
        <taxon>Arthropoda</taxon>
        <taxon>Chelicerata</taxon>
        <taxon>Arachnida</taxon>
        <taxon>Acari</taxon>
        <taxon>Parasitiformes</taxon>
        <taxon>Ixodida</taxon>
        <taxon>Ixodoidea</taxon>
        <taxon>Ixodidae</taxon>
        <taxon>Rhipicephalinae</taxon>
        <taxon>Rhipicephalus</taxon>
        <taxon>Rhipicephalus</taxon>
    </lineage>
</organism>
<evidence type="ECO:0000256" key="6">
    <source>
        <dbReference type="ARBA" id="ARBA00023157"/>
    </source>
</evidence>
<dbReference type="InterPro" id="IPR002223">
    <property type="entry name" value="Kunitz_BPTI"/>
</dbReference>
<feature type="region of interest" description="Disordered" evidence="7">
    <location>
        <begin position="38"/>
        <end position="82"/>
    </location>
</feature>
<accession>L7LPQ8</accession>
<proteinExistence type="evidence at transcript level"/>
<feature type="signal peptide" evidence="8">
    <location>
        <begin position="1"/>
        <end position="19"/>
    </location>
</feature>
<dbReference type="PANTHER" id="PTHR10083">
    <property type="entry name" value="KUNITZ-TYPE PROTEASE INHIBITOR-RELATED"/>
    <property type="match status" value="1"/>
</dbReference>
<evidence type="ECO:0000256" key="5">
    <source>
        <dbReference type="ARBA" id="ARBA00022900"/>
    </source>
</evidence>
<dbReference type="GO" id="GO:0005576">
    <property type="term" value="C:extracellular region"/>
    <property type="evidence" value="ECO:0007669"/>
    <property type="project" value="UniProtKB-SubCell"/>
</dbReference>
<keyword evidence="8" id="KW-0732">Signal</keyword>
<reference evidence="10" key="2">
    <citation type="journal article" date="2015" name="J. Proteomics">
        <title>Sexual differences in the sialomes of the zebra tick, Rhipicephalus pulchellus.</title>
        <authorList>
            <person name="Tan A.W."/>
            <person name="Francischetti I.M."/>
            <person name="Slovak M."/>
            <person name="Kini R.M."/>
            <person name="Ribeiro J.M."/>
        </authorList>
    </citation>
    <scope>NUCLEOTIDE SEQUENCE</scope>
    <source>
        <tissue evidence="10">Salivary gland</tissue>
    </source>
</reference>
<comment type="subcellular location">
    <subcellularLocation>
        <location evidence="1">Secreted</location>
    </subcellularLocation>
</comment>
<dbReference type="InterPro" id="IPR036880">
    <property type="entry name" value="Kunitz_BPTI_sf"/>
</dbReference>
<feature type="domain" description="BPTI/Kunitz inhibitor" evidence="9">
    <location>
        <begin position="87"/>
        <end position="137"/>
    </location>
</feature>
<evidence type="ECO:0000259" key="9">
    <source>
        <dbReference type="PROSITE" id="PS50279"/>
    </source>
</evidence>
<feature type="chain" id="PRO_5003980360" evidence="8">
    <location>
        <begin position="20"/>
        <end position="219"/>
    </location>
</feature>
<keyword evidence="4" id="KW-0677">Repeat</keyword>
<dbReference type="FunFam" id="4.10.410.10:FF:000020">
    <property type="entry name" value="Collagen, type VI, alpha 3"/>
    <property type="match status" value="1"/>
</dbReference>
<sequence>MGLLFRCHALTMCIIIVSGMRENDGLTENDKYHLNEVPAANAPGNAAGTGGRDNELPQGNRHHGGSTFHELNNTTERGPNKNLLEKCKERPQGGRCKAFMPMWYFDYHHRCCKIFIYGGCGGNENRFATEKKCLKECLPSKRPKLVCSAKRKAGRCRLPRLPWYFNPDKGTCHLFKEGKCGKGPNAFATCHACMKRCSHLDAAHVCGKTTTTKPTRGPE</sequence>
<dbReference type="PRINTS" id="PR00759">
    <property type="entry name" value="BASICPTASE"/>
</dbReference>